<reference evidence="4" key="1">
    <citation type="submission" date="2025-08" db="UniProtKB">
        <authorList>
            <consortium name="Ensembl"/>
        </authorList>
    </citation>
    <scope>IDENTIFICATION</scope>
</reference>
<dbReference type="Ensembl" id="ENSAMXT00005050243.1">
    <property type="protein sequence ID" value="ENSAMXP00005046250.1"/>
    <property type="gene ID" value="ENSAMXG00005021317.1"/>
</dbReference>
<accession>A0A8B9RIS3</accession>
<dbReference type="InterPro" id="IPR036179">
    <property type="entry name" value="Ig-like_dom_sf"/>
</dbReference>
<evidence type="ECO:0000313" key="4">
    <source>
        <dbReference type="Ensembl" id="ENSAMXP00005046250.1"/>
    </source>
</evidence>
<proteinExistence type="predicted"/>
<dbReference type="GO" id="GO:0005886">
    <property type="term" value="C:plasma membrane"/>
    <property type="evidence" value="ECO:0007669"/>
    <property type="project" value="TreeGrafter"/>
</dbReference>
<evidence type="ECO:0000256" key="2">
    <source>
        <dbReference type="ARBA" id="ARBA00022859"/>
    </source>
</evidence>
<dbReference type="OrthoDB" id="8947657at2759"/>
<dbReference type="GO" id="GO:0002376">
    <property type="term" value="P:immune system process"/>
    <property type="evidence" value="ECO:0007669"/>
    <property type="project" value="UniProtKB-KW"/>
</dbReference>
<organism evidence="4 5">
    <name type="scientific">Astyanax mexicanus</name>
    <name type="common">Blind cave fish</name>
    <name type="synonym">Astyanax fasciatus mexicanus</name>
    <dbReference type="NCBI Taxonomy" id="7994"/>
    <lineage>
        <taxon>Eukaryota</taxon>
        <taxon>Metazoa</taxon>
        <taxon>Chordata</taxon>
        <taxon>Craniata</taxon>
        <taxon>Vertebrata</taxon>
        <taxon>Euteleostomi</taxon>
        <taxon>Actinopterygii</taxon>
        <taxon>Neopterygii</taxon>
        <taxon>Teleostei</taxon>
        <taxon>Ostariophysi</taxon>
        <taxon>Characiformes</taxon>
        <taxon>Characoidei</taxon>
        <taxon>Acestrorhamphidae</taxon>
        <taxon>Acestrorhamphinae</taxon>
        <taxon>Astyanax</taxon>
    </lineage>
</organism>
<dbReference type="InterPro" id="IPR013783">
    <property type="entry name" value="Ig-like_fold"/>
</dbReference>
<dbReference type="Gene3D" id="2.60.40.10">
    <property type="entry name" value="Immunoglobulins"/>
    <property type="match status" value="1"/>
</dbReference>
<protein>
    <recommendedName>
        <fullName evidence="3">Immunoglobulin V-set domain-containing protein</fullName>
    </recommendedName>
</protein>
<dbReference type="AlphaFoldDB" id="A0A8B9RIS3"/>
<dbReference type="GO" id="GO:0007166">
    <property type="term" value="P:cell surface receptor signaling pathway"/>
    <property type="evidence" value="ECO:0007669"/>
    <property type="project" value="TreeGrafter"/>
</dbReference>
<evidence type="ECO:0000313" key="5">
    <source>
        <dbReference type="Proteomes" id="UP000694621"/>
    </source>
</evidence>
<feature type="domain" description="Immunoglobulin V-set" evidence="3">
    <location>
        <begin position="22"/>
        <end position="106"/>
    </location>
</feature>
<dbReference type="PANTHER" id="PTHR23268:SF102">
    <property type="entry name" value="IMMUNOGLOBULIN V-SET DOMAIN-CONTAINING PROTEIN"/>
    <property type="match status" value="1"/>
</dbReference>
<keyword evidence="2" id="KW-0391">Immunity</keyword>
<evidence type="ECO:0000259" key="3">
    <source>
        <dbReference type="Pfam" id="PF07686"/>
    </source>
</evidence>
<name>A0A8B9RIS3_ASTMX</name>
<dbReference type="Proteomes" id="UP000694621">
    <property type="component" value="Unplaced"/>
</dbReference>
<dbReference type="InterPro" id="IPR013106">
    <property type="entry name" value="Ig_V-set"/>
</dbReference>
<dbReference type="PANTHER" id="PTHR23268">
    <property type="entry name" value="T-CELL RECEPTOR BETA CHAIN"/>
    <property type="match status" value="1"/>
</dbReference>
<dbReference type="SUPFAM" id="SSF48726">
    <property type="entry name" value="Immunoglobulin"/>
    <property type="match status" value="1"/>
</dbReference>
<dbReference type="Pfam" id="PF07686">
    <property type="entry name" value="V-set"/>
    <property type="match status" value="1"/>
</dbReference>
<evidence type="ECO:0000256" key="1">
    <source>
        <dbReference type="ARBA" id="ARBA00022729"/>
    </source>
</evidence>
<keyword evidence="1" id="KW-0732">Signal</keyword>
<sequence length="112" mass="12546">MFLFSTGSSDGTSKVVQQIPSHFFKNQGESAEIKCVHNIQNYDRILWYKQTQNMDFTFIGYHVGVSGNLEANIRDAKISGKANMRQSFLSLTNLSPDTAAVYYLTLLAGNIM</sequence>
<dbReference type="InterPro" id="IPR050413">
    <property type="entry name" value="TCR_beta_variable"/>
</dbReference>